<keyword evidence="3" id="KW-1185">Reference proteome</keyword>
<keyword evidence="1" id="KW-0732">Signal</keyword>
<accession>A0A4R6G598</accession>
<dbReference type="AlphaFoldDB" id="A0A4R6G598"/>
<feature type="signal peptide" evidence="1">
    <location>
        <begin position="1"/>
        <end position="22"/>
    </location>
</feature>
<organism evidence="2 3">
    <name type="scientific">Herminiimonas fonticola</name>
    <dbReference type="NCBI Taxonomy" id="303380"/>
    <lineage>
        <taxon>Bacteria</taxon>
        <taxon>Pseudomonadati</taxon>
        <taxon>Pseudomonadota</taxon>
        <taxon>Betaproteobacteria</taxon>
        <taxon>Burkholderiales</taxon>
        <taxon>Oxalobacteraceae</taxon>
        <taxon>Herminiimonas</taxon>
    </lineage>
</organism>
<feature type="chain" id="PRO_5021009454" description="DUF5666 domain-containing protein" evidence="1">
    <location>
        <begin position="23"/>
        <end position="124"/>
    </location>
</feature>
<dbReference type="EMBL" id="SNWF01000005">
    <property type="protein sequence ID" value="TDN89669.1"/>
    <property type="molecule type" value="Genomic_DNA"/>
</dbReference>
<name>A0A4R6G598_9BURK</name>
<evidence type="ECO:0000313" key="3">
    <source>
        <dbReference type="Proteomes" id="UP000294737"/>
    </source>
</evidence>
<evidence type="ECO:0000313" key="2">
    <source>
        <dbReference type="EMBL" id="TDN89669.1"/>
    </source>
</evidence>
<dbReference type="Proteomes" id="UP000294737">
    <property type="component" value="Unassembled WGS sequence"/>
</dbReference>
<gene>
    <name evidence="2" type="ORF">EV677_1729</name>
</gene>
<protein>
    <recommendedName>
        <fullName evidence="4">DUF5666 domain-containing protein</fullName>
    </recommendedName>
</protein>
<evidence type="ECO:0000256" key="1">
    <source>
        <dbReference type="SAM" id="SignalP"/>
    </source>
</evidence>
<dbReference type="OrthoDB" id="8592387at2"/>
<reference evidence="2 3" key="1">
    <citation type="submission" date="2019-03" db="EMBL/GenBank/DDBJ databases">
        <title>Genomic Encyclopedia of Type Strains, Phase IV (KMG-IV): sequencing the most valuable type-strain genomes for metagenomic binning, comparative biology and taxonomic classification.</title>
        <authorList>
            <person name="Goeker M."/>
        </authorList>
    </citation>
    <scope>NUCLEOTIDE SEQUENCE [LARGE SCALE GENOMIC DNA]</scope>
    <source>
        <strain evidence="2 3">DSM 18555</strain>
    </source>
</reference>
<evidence type="ECO:0008006" key="4">
    <source>
        <dbReference type="Google" id="ProtNLM"/>
    </source>
</evidence>
<comment type="caution">
    <text evidence="2">The sequence shown here is derived from an EMBL/GenBank/DDBJ whole genome shotgun (WGS) entry which is preliminary data.</text>
</comment>
<sequence length="124" mass="12830">MRKILALATMAIALTATGHVLAHGAKANHGGIVQSANDLNFELVAKDGKATIYVEDHDEAFSTTGATGKLTILNGAEKTEVSLEAAGKNLLVAKGEVKLSKGAKVVAAINFADKSSVNVRFAIK</sequence>
<proteinExistence type="predicted"/>